<reference evidence="2" key="1">
    <citation type="journal article" date="2018" name="Nat. Microbiol.">
        <title>Leveraging single-cell genomics to expand the fungal tree of life.</title>
        <authorList>
            <person name="Ahrendt S.R."/>
            <person name="Quandt C.A."/>
            <person name="Ciobanu D."/>
            <person name="Clum A."/>
            <person name="Salamov A."/>
            <person name="Andreopoulos B."/>
            <person name="Cheng J.F."/>
            <person name="Woyke T."/>
            <person name="Pelin A."/>
            <person name="Henrissat B."/>
            <person name="Reynolds N.K."/>
            <person name="Benny G.L."/>
            <person name="Smith M.E."/>
            <person name="James T.Y."/>
            <person name="Grigoriev I.V."/>
        </authorList>
    </citation>
    <scope>NUCLEOTIDE SEQUENCE [LARGE SCALE GENOMIC DNA]</scope>
    <source>
        <strain evidence="2">Benny S71-1</strain>
    </source>
</reference>
<organism evidence="1 2">
    <name type="scientific">Syncephalis pseudoplumigaleata</name>
    <dbReference type="NCBI Taxonomy" id="1712513"/>
    <lineage>
        <taxon>Eukaryota</taxon>
        <taxon>Fungi</taxon>
        <taxon>Fungi incertae sedis</taxon>
        <taxon>Zoopagomycota</taxon>
        <taxon>Zoopagomycotina</taxon>
        <taxon>Zoopagomycetes</taxon>
        <taxon>Zoopagales</taxon>
        <taxon>Piptocephalidaceae</taxon>
        <taxon>Syncephalis</taxon>
    </lineage>
</organism>
<name>A0A4P9YXZ7_9FUNG</name>
<dbReference type="EMBL" id="KZ989924">
    <property type="protein sequence ID" value="RKP25013.1"/>
    <property type="molecule type" value="Genomic_DNA"/>
</dbReference>
<protein>
    <submittedName>
        <fullName evidence="1">Uncharacterized protein</fullName>
    </submittedName>
</protein>
<sequence>MFTASHHLHKHGKLPRLSPSSCSHLLVDVVAVVVVVRARFGRVDSLPLSDVALRLRSVPADASGDVIGATAMSMHVSVDAHPRPAHAPTFMSSMLSLLRWPLPPFCALQLRHKHHPSVYGHSPIYLTTWRIPLRIGGCSRTCTNIVVVVAVVAKHRLQLVERHADRARRQLTPTGTTRAKKQRRVHTSSIPTPYEHLLPCPCIQAVLT</sequence>
<evidence type="ECO:0000313" key="2">
    <source>
        <dbReference type="Proteomes" id="UP000278143"/>
    </source>
</evidence>
<keyword evidence="2" id="KW-1185">Reference proteome</keyword>
<evidence type="ECO:0000313" key="1">
    <source>
        <dbReference type="EMBL" id="RKP25013.1"/>
    </source>
</evidence>
<gene>
    <name evidence="1" type="ORF">SYNPS1DRAFT_29244</name>
</gene>
<accession>A0A4P9YXZ7</accession>
<dbReference type="Proteomes" id="UP000278143">
    <property type="component" value="Unassembled WGS sequence"/>
</dbReference>
<dbReference type="AlphaFoldDB" id="A0A4P9YXZ7"/>
<proteinExistence type="predicted"/>